<organism evidence="5 6">
    <name type="scientific">Halorarum halophilum</name>
    <dbReference type="NCBI Taxonomy" id="2743090"/>
    <lineage>
        <taxon>Archaea</taxon>
        <taxon>Methanobacteriati</taxon>
        <taxon>Methanobacteriota</taxon>
        <taxon>Stenosarchaea group</taxon>
        <taxon>Halobacteria</taxon>
        <taxon>Halobacteriales</taxon>
        <taxon>Haloferacaceae</taxon>
        <taxon>Halorarum</taxon>
    </lineage>
</organism>
<dbReference type="InterPro" id="IPR025110">
    <property type="entry name" value="AMP-bd_C"/>
</dbReference>
<dbReference type="CDD" id="cd12119">
    <property type="entry name" value="ttLC_FACS_AlkK_like"/>
    <property type="match status" value="1"/>
</dbReference>
<geneLocation type="plasmid" evidence="5 6">
    <name>unnamed1</name>
</geneLocation>
<comment type="similarity">
    <text evidence="1">Belongs to the ATP-dependent AMP-binding enzyme family.</text>
</comment>
<proteinExistence type="inferred from homology"/>
<evidence type="ECO:0000256" key="2">
    <source>
        <dbReference type="ARBA" id="ARBA00022598"/>
    </source>
</evidence>
<feature type="domain" description="AMP-dependent synthetase/ligase" evidence="3">
    <location>
        <begin position="14"/>
        <end position="395"/>
    </location>
</feature>
<feature type="domain" description="AMP-binding enzyme C-terminal" evidence="4">
    <location>
        <begin position="447"/>
        <end position="520"/>
    </location>
</feature>
<evidence type="ECO:0000256" key="1">
    <source>
        <dbReference type="ARBA" id="ARBA00006432"/>
    </source>
</evidence>
<dbReference type="SUPFAM" id="SSF56801">
    <property type="entry name" value="Acetyl-CoA synthetase-like"/>
    <property type="match status" value="1"/>
</dbReference>
<dbReference type="InterPro" id="IPR000873">
    <property type="entry name" value="AMP-dep_synth/lig_dom"/>
</dbReference>
<dbReference type="InterPro" id="IPR050237">
    <property type="entry name" value="ATP-dep_AMP-bd_enzyme"/>
</dbReference>
<dbReference type="PROSITE" id="PS00455">
    <property type="entry name" value="AMP_BINDING"/>
    <property type="match status" value="1"/>
</dbReference>
<keyword evidence="2 5" id="KW-0436">Ligase</keyword>
<dbReference type="GO" id="GO:0016877">
    <property type="term" value="F:ligase activity, forming carbon-sulfur bonds"/>
    <property type="evidence" value="ECO:0007669"/>
    <property type="project" value="UniProtKB-ARBA"/>
</dbReference>
<dbReference type="NCBIfam" id="NF004837">
    <property type="entry name" value="PRK06187.1"/>
    <property type="match status" value="1"/>
</dbReference>
<dbReference type="AlphaFoldDB" id="A0A7D5KNT8"/>
<dbReference type="PANTHER" id="PTHR43767:SF11">
    <property type="entry name" value="MEDIUM-CHAIN-FATTY-ACID--COA LIGASE"/>
    <property type="match status" value="1"/>
</dbReference>
<keyword evidence="5" id="KW-0614">Plasmid</keyword>
<dbReference type="Pfam" id="PF13193">
    <property type="entry name" value="AMP-binding_C"/>
    <property type="match status" value="1"/>
</dbReference>
<dbReference type="PANTHER" id="PTHR43767">
    <property type="entry name" value="LONG-CHAIN-FATTY-ACID--COA LIGASE"/>
    <property type="match status" value="1"/>
</dbReference>
<gene>
    <name evidence="5" type="ORF">HUG10_18570</name>
</gene>
<dbReference type="EMBL" id="CP058530">
    <property type="protein sequence ID" value="QLG29615.1"/>
    <property type="molecule type" value="Genomic_DNA"/>
</dbReference>
<protein>
    <submittedName>
        <fullName evidence="5">Long-chain fatty acid--CoA ligase</fullName>
    </submittedName>
</protein>
<name>A0A7D5KNT8_9EURY</name>
<dbReference type="Gene3D" id="3.30.300.30">
    <property type="match status" value="1"/>
</dbReference>
<evidence type="ECO:0000313" key="5">
    <source>
        <dbReference type="EMBL" id="QLG29615.1"/>
    </source>
</evidence>
<dbReference type="KEGG" id="halg:HUG10_18570"/>
<dbReference type="FunFam" id="3.30.300.30:FF:000008">
    <property type="entry name" value="2,3-dihydroxybenzoate-AMP ligase"/>
    <property type="match status" value="1"/>
</dbReference>
<dbReference type="Gene3D" id="3.40.50.12780">
    <property type="entry name" value="N-terminal domain of ligase-like"/>
    <property type="match status" value="1"/>
</dbReference>
<dbReference type="InterPro" id="IPR045851">
    <property type="entry name" value="AMP-bd_C_sf"/>
</dbReference>
<dbReference type="GeneID" id="56030881"/>
<evidence type="ECO:0000259" key="3">
    <source>
        <dbReference type="Pfam" id="PF00501"/>
    </source>
</evidence>
<evidence type="ECO:0000313" key="6">
    <source>
        <dbReference type="Proteomes" id="UP000509750"/>
    </source>
</evidence>
<dbReference type="Proteomes" id="UP000509750">
    <property type="component" value="Plasmid unnamed1"/>
</dbReference>
<dbReference type="InterPro" id="IPR042099">
    <property type="entry name" value="ANL_N_sf"/>
</dbReference>
<dbReference type="OrthoDB" id="193284at2157"/>
<evidence type="ECO:0000259" key="4">
    <source>
        <dbReference type="Pfam" id="PF13193"/>
    </source>
</evidence>
<keyword evidence="6" id="KW-1185">Reference proteome</keyword>
<dbReference type="RefSeq" id="WP_179171189.1">
    <property type="nucleotide sequence ID" value="NZ_CP058530.1"/>
</dbReference>
<dbReference type="InterPro" id="IPR020845">
    <property type="entry name" value="AMP-binding_CS"/>
</dbReference>
<dbReference type="Pfam" id="PF00501">
    <property type="entry name" value="AMP-binding"/>
    <property type="match status" value="1"/>
</dbReference>
<accession>A0A7D5KNT8</accession>
<sequence>MHDYELTLTAFLERATDLYGHKEIVTKLPDGGTHRYTYADAHERIAQLAHALDDYGLDAGDRVAAIAANHYRHYELYFGPSCSGRSVHTVNHRLPDEHLVHIINEAEDRLVFVDPEFVGTVEGVADDLETVERYVILDDEVPDTSLEPAVDYESFIGDYSTEYDWPDLDEDTECGLCYTSGTTGLPKGVQYYHRKVYLHTMMHGHVDVFGVGEHDTVMPVVPMFHVNGWGFPYTATFFGSKLVLPGGHTDVESVADFIDEEDVTVATAVPTVWIDMESHLGDDPDGKLDTLDRVLTGGSSPPESLMRHYDEVYEAPINQGYGMTEASPHLVNTFVTTEAQSLPEETQYRLRMKAGIPAPGVQLRLRDEDGEPVPHDGEMRGEIHARAPWLIDEYYERPEANEESFSEDGWFETGDIGTIDEYGYLDVVDRLDDVIKSGGEWIPSIQLENELMGHDGVEEAVVISADHEKWQERPVAYVVREDEAVDEAALREHLLERFPKWWLPDLFVFVEEVPRTTTGKFDKKLLRDSFDDEYGTLPTEE</sequence>
<reference evidence="5 6" key="1">
    <citation type="submission" date="2020-07" db="EMBL/GenBank/DDBJ databases">
        <title>Gai3-2, isolated from salt lake.</title>
        <authorList>
            <person name="Cui H."/>
            <person name="Shi X."/>
        </authorList>
    </citation>
    <scope>NUCLEOTIDE SEQUENCE [LARGE SCALE GENOMIC DNA]</scope>
    <source>
        <strain evidence="5 6">Gai3-2</strain>
        <plasmid evidence="5 6">unnamed1</plasmid>
    </source>
</reference>